<proteinExistence type="predicted"/>
<gene>
    <name evidence="1" type="ORF">Adt_02638</name>
</gene>
<dbReference type="EMBL" id="JBFOLK010000001">
    <property type="protein sequence ID" value="KAL2541660.1"/>
    <property type="molecule type" value="Genomic_DNA"/>
</dbReference>
<comment type="caution">
    <text evidence="1">The sequence shown here is derived from an EMBL/GenBank/DDBJ whole genome shotgun (WGS) entry which is preliminary data.</text>
</comment>
<reference evidence="2" key="1">
    <citation type="submission" date="2024-07" db="EMBL/GenBank/DDBJ databases">
        <title>Two chromosome-level genome assemblies of Korean endemic species Abeliophyllum distichum and Forsythia ovata (Oleaceae).</title>
        <authorList>
            <person name="Jang H."/>
        </authorList>
    </citation>
    <scope>NUCLEOTIDE SEQUENCE [LARGE SCALE GENOMIC DNA]</scope>
</reference>
<sequence length="122" mass="13595">MTEGGFDTTGLQDGYLNNHMLPQDDAAYLELNDLIAPLDFCPEVHATEEISIGNLFLPFSPGNMDCVRYRGDFSGMNWYASGPLVKEMDQKFQVSEKTKSAFTAAEQTVSNTGSTIMKNRNW</sequence>
<accession>A0ABD1VWJ5</accession>
<evidence type="ECO:0000313" key="2">
    <source>
        <dbReference type="Proteomes" id="UP001604336"/>
    </source>
</evidence>
<organism evidence="1 2">
    <name type="scientific">Abeliophyllum distichum</name>
    <dbReference type="NCBI Taxonomy" id="126358"/>
    <lineage>
        <taxon>Eukaryota</taxon>
        <taxon>Viridiplantae</taxon>
        <taxon>Streptophyta</taxon>
        <taxon>Embryophyta</taxon>
        <taxon>Tracheophyta</taxon>
        <taxon>Spermatophyta</taxon>
        <taxon>Magnoliopsida</taxon>
        <taxon>eudicotyledons</taxon>
        <taxon>Gunneridae</taxon>
        <taxon>Pentapetalae</taxon>
        <taxon>asterids</taxon>
        <taxon>lamiids</taxon>
        <taxon>Lamiales</taxon>
        <taxon>Oleaceae</taxon>
        <taxon>Forsythieae</taxon>
        <taxon>Abeliophyllum</taxon>
    </lineage>
</organism>
<dbReference type="AlphaFoldDB" id="A0ABD1VWJ5"/>
<name>A0ABD1VWJ5_9LAMI</name>
<protein>
    <submittedName>
        <fullName evidence="1">Binding partner of ACD11 1-like</fullName>
    </submittedName>
</protein>
<evidence type="ECO:0000313" key="1">
    <source>
        <dbReference type="EMBL" id="KAL2541660.1"/>
    </source>
</evidence>
<dbReference type="Proteomes" id="UP001604336">
    <property type="component" value="Unassembled WGS sequence"/>
</dbReference>
<keyword evidence="2" id="KW-1185">Reference proteome</keyword>